<name>A8AKA8_CITK8</name>
<sequence length="52" mass="5922">MVINQHHTNHMLTLLPNNASMMPAPAALAIIRVWLWNECNKIAIICRGLLSW</sequence>
<dbReference type="Proteomes" id="UP000008148">
    <property type="component" value="Chromosome"/>
</dbReference>
<dbReference type="EMBL" id="CP000822">
    <property type="protein sequence ID" value="ABV13922.1"/>
    <property type="molecule type" value="Genomic_DNA"/>
</dbReference>
<evidence type="ECO:0000313" key="2">
    <source>
        <dbReference type="Proteomes" id="UP000008148"/>
    </source>
</evidence>
<reference evidence="1 2" key="1">
    <citation type="submission" date="2007-08" db="EMBL/GenBank/DDBJ databases">
        <authorList>
            <consortium name="The Citrobacter koseri Genome Sequencing Project"/>
            <person name="McClelland M."/>
            <person name="Sanderson E.K."/>
            <person name="Porwollik S."/>
            <person name="Spieth J."/>
            <person name="Clifton W.S."/>
            <person name="Latreille P."/>
            <person name="Courtney L."/>
            <person name="Wang C."/>
            <person name="Pepin K."/>
            <person name="Bhonagiri V."/>
            <person name="Nash W."/>
            <person name="Johnson M."/>
            <person name="Thiruvilangam P."/>
            <person name="Wilson R."/>
        </authorList>
    </citation>
    <scope>NUCLEOTIDE SEQUENCE [LARGE SCALE GENOMIC DNA]</scope>
    <source>
        <strain evidence="2">ATCC BAA-895 / CDC 4225-83 / SGSC4696</strain>
    </source>
</reference>
<organism evidence="1 2">
    <name type="scientific">Citrobacter koseri (strain ATCC BAA-895 / CDC 4225-83 / SGSC4696)</name>
    <dbReference type="NCBI Taxonomy" id="290338"/>
    <lineage>
        <taxon>Bacteria</taxon>
        <taxon>Pseudomonadati</taxon>
        <taxon>Pseudomonadota</taxon>
        <taxon>Gammaproteobacteria</taxon>
        <taxon>Enterobacterales</taxon>
        <taxon>Enterobacteriaceae</taxon>
        <taxon>Citrobacter</taxon>
    </lineage>
</organism>
<dbReference type="KEGG" id="cko:CKO_02816"/>
<dbReference type="HOGENOM" id="CLU_3078165_0_0_6"/>
<accession>A8AKA8</accession>
<proteinExistence type="predicted"/>
<dbReference type="STRING" id="290338.CKO_02816"/>
<keyword evidence="2" id="KW-1185">Reference proteome</keyword>
<protein>
    <submittedName>
        <fullName evidence="1">Uncharacterized protein</fullName>
    </submittedName>
</protein>
<gene>
    <name evidence="1" type="ordered locus">CKO_02816</name>
</gene>
<dbReference type="AlphaFoldDB" id="A8AKA8"/>
<evidence type="ECO:0000313" key="1">
    <source>
        <dbReference type="EMBL" id="ABV13922.1"/>
    </source>
</evidence>